<keyword evidence="4" id="KW-1133">Transmembrane helix</keyword>
<dbReference type="InterPro" id="IPR020846">
    <property type="entry name" value="MFS_dom"/>
</dbReference>
<proteinExistence type="inferred from homology"/>
<keyword evidence="4" id="KW-0812">Transmembrane</keyword>
<feature type="transmembrane region" description="Helical" evidence="4">
    <location>
        <begin position="223"/>
        <end position="243"/>
    </location>
</feature>
<dbReference type="EMBL" id="OOIN01000002">
    <property type="protein sequence ID" value="SPO20661.1"/>
    <property type="molecule type" value="Genomic_DNA"/>
</dbReference>
<dbReference type="InterPro" id="IPR011701">
    <property type="entry name" value="MFS"/>
</dbReference>
<feature type="transmembrane region" description="Helical" evidence="4">
    <location>
        <begin position="103"/>
        <end position="122"/>
    </location>
</feature>
<feature type="transmembrane region" description="Helical" evidence="4">
    <location>
        <begin position="444"/>
        <end position="467"/>
    </location>
</feature>
<feature type="transmembrane region" description="Helical" evidence="4">
    <location>
        <begin position="70"/>
        <end position="91"/>
    </location>
</feature>
<comment type="subcellular location">
    <subcellularLocation>
        <location evidence="1">Membrane</location>
        <topology evidence="1">Multi-pass membrane protein</topology>
    </subcellularLocation>
</comment>
<evidence type="ECO:0000256" key="2">
    <source>
        <dbReference type="ARBA" id="ARBA00006727"/>
    </source>
</evidence>
<reference evidence="6 7" key="1">
    <citation type="submission" date="2018-03" db="EMBL/GenBank/DDBJ databases">
        <authorList>
            <person name="Guldener U."/>
        </authorList>
    </citation>
    <scope>NUCLEOTIDE SEQUENCE [LARGE SCALE GENOMIC DNA]</scope>
    <source>
        <strain evidence="6 7">NBRC100155</strain>
    </source>
</reference>
<feature type="transmembrane region" description="Helical" evidence="4">
    <location>
        <begin position="410"/>
        <end position="432"/>
    </location>
</feature>
<evidence type="ECO:0000259" key="5">
    <source>
        <dbReference type="PROSITE" id="PS50850"/>
    </source>
</evidence>
<feature type="compositionally biased region" description="Pro residues" evidence="3">
    <location>
        <begin position="501"/>
        <end position="510"/>
    </location>
</feature>
<dbReference type="Pfam" id="PF07690">
    <property type="entry name" value="MFS_1"/>
    <property type="match status" value="1"/>
</dbReference>
<gene>
    <name evidence="6" type="ORF">UTRI_00137</name>
</gene>
<feature type="transmembrane region" description="Helical" evidence="4">
    <location>
        <begin position="196"/>
        <end position="216"/>
    </location>
</feature>
<sequence>MATPTGNSKVSRLQPTASLERKELIVDPATPATTATEKVDLTKTTDVNLSDSQFTIREGGYGWVNVVCSIFLNAVTWGVNTTFGIYFSYYLQHDYFTGATPMRYAYVGGLSIATCMLVAPFVNLLWRTSGWFKTPLYLGMIFISLGQIGAGLCKTYIQLLFTQGFIFGIGLGLTMIPTQPLLSQWFRRKLSYAQGLSAAGSGLGGLVLANTTRYLIQEKSLKYALICNGLVSLVVLFPCITLMKSTEPQTLRFLPSKHRKVLPPTAAKIKKNPLELKWLVHPGYAFVLLFGVFSMIGYFVAIYSLAAFATSGLGLTQKQASTLQSILAAGQMIGRPLCGFLLDLVGRHPCTILIQVLAGLTCFAFWLPARSFALLVVFAITQGLLGGTVWSSVAPISAEVVGIRDLPSALAVFWFVTVAPAQFGQPIAVALINYSTNKLGRTGASAYLISIGFCGACFVVSGLMLLFSWRYVRVRNQAHELKSTAQTPEQQLESQQGSITSPPPPAQEKA</sequence>
<feature type="transmembrane region" description="Helical" evidence="4">
    <location>
        <begin position="350"/>
        <end position="367"/>
    </location>
</feature>
<dbReference type="PANTHER" id="PTHR11360">
    <property type="entry name" value="MONOCARBOXYLATE TRANSPORTER"/>
    <property type="match status" value="1"/>
</dbReference>
<dbReference type="OrthoDB" id="2213137at2759"/>
<keyword evidence="4" id="KW-0472">Membrane</keyword>
<comment type="similarity">
    <text evidence="2">Belongs to the major facilitator superfamily. Monocarboxylate porter (TC 2.A.1.13) family.</text>
</comment>
<feature type="transmembrane region" description="Helical" evidence="4">
    <location>
        <begin position="284"/>
        <end position="309"/>
    </location>
</feature>
<dbReference type="PANTHER" id="PTHR11360:SF315">
    <property type="entry name" value="TRANSPORTER MCH2-RELATED"/>
    <property type="match status" value="1"/>
</dbReference>
<name>A0A5C3DTZ0_9BASI</name>
<dbReference type="Gene3D" id="1.20.1250.20">
    <property type="entry name" value="MFS general substrate transporter like domains"/>
    <property type="match status" value="2"/>
</dbReference>
<feature type="compositionally biased region" description="Polar residues" evidence="3">
    <location>
        <begin position="483"/>
        <end position="500"/>
    </location>
</feature>
<feature type="transmembrane region" description="Helical" evidence="4">
    <location>
        <begin position="134"/>
        <end position="152"/>
    </location>
</feature>
<dbReference type="GO" id="GO:0016020">
    <property type="term" value="C:membrane"/>
    <property type="evidence" value="ECO:0007669"/>
    <property type="project" value="UniProtKB-SubCell"/>
</dbReference>
<evidence type="ECO:0000313" key="6">
    <source>
        <dbReference type="EMBL" id="SPO20661.1"/>
    </source>
</evidence>
<accession>A0A5C3DTZ0</accession>
<dbReference type="InterPro" id="IPR036259">
    <property type="entry name" value="MFS_trans_sf"/>
</dbReference>
<evidence type="ECO:0000256" key="4">
    <source>
        <dbReference type="SAM" id="Phobius"/>
    </source>
</evidence>
<evidence type="ECO:0000313" key="7">
    <source>
        <dbReference type="Proteomes" id="UP000324022"/>
    </source>
</evidence>
<evidence type="ECO:0000256" key="1">
    <source>
        <dbReference type="ARBA" id="ARBA00004141"/>
    </source>
</evidence>
<protein>
    <submittedName>
        <fullName evidence="6">Related to ESBP6 - similarity to Monocarboxylate transporter</fullName>
    </submittedName>
</protein>
<feature type="domain" description="Major facilitator superfamily (MFS) profile" evidence="5">
    <location>
        <begin position="66"/>
        <end position="473"/>
    </location>
</feature>
<feature type="transmembrane region" description="Helical" evidence="4">
    <location>
        <begin position="159"/>
        <end position="176"/>
    </location>
</feature>
<feature type="transmembrane region" description="Helical" evidence="4">
    <location>
        <begin position="373"/>
        <end position="398"/>
    </location>
</feature>
<dbReference type="PROSITE" id="PS50850">
    <property type="entry name" value="MFS"/>
    <property type="match status" value="1"/>
</dbReference>
<organism evidence="6 7">
    <name type="scientific">Ustilago trichophora</name>
    <dbReference type="NCBI Taxonomy" id="86804"/>
    <lineage>
        <taxon>Eukaryota</taxon>
        <taxon>Fungi</taxon>
        <taxon>Dikarya</taxon>
        <taxon>Basidiomycota</taxon>
        <taxon>Ustilaginomycotina</taxon>
        <taxon>Ustilaginomycetes</taxon>
        <taxon>Ustilaginales</taxon>
        <taxon>Ustilaginaceae</taxon>
        <taxon>Ustilago</taxon>
    </lineage>
</organism>
<evidence type="ECO:0000256" key="3">
    <source>
        <dbReference type="SAM" id="MobiDB-lite"/>
    </source>
</evidence>
<dbReference type="InterPro" id="IPR050327">
    <property type="entry name" value="Proton-linked_MCT"/>
</dbReference>
<dbReference type="Proteomes" id="UP000324022">
    <property type="component" value="Unassembled WGS sequence"/>
</dbReference>
<feature type="region of interest" description="Disordered" evidence="3">
    <location>
        <begin position="482"/>
        <end position="510"/>
    </location>
</feature>
<keyword evidence="7" id="KW-1185">Reference proteome</keyword>
<dbReference type="AlphaFoldDB" id="A0A5C3DTZ0"/>
<dbReference type="GO" id="GO:0022857">
    <property type="term" value="F:transmembrane transporter activity"/>
    <property type="evidence" value="ECO:0007669"/>
    <property type="project" value="InterPro"/>
</dbReference>
<dbReference type="SUPFAM" id="SSF103473">
    <property type="entry name" value="MFS general substrate transporter"/>
    <property type="match status" value="1"/>
</dbReference>